<reference evidence="2" key="1">
    <citation type="submission" date="2018-03" db="EMBL/GenBank/DDBJ databases">
        <authorList>
            <person name="Blom J."/>
        </authorList>
    </citation>
    <scope>NUCLEOTIDE SEQUENCE [LARGE SCALE GENOMIC DNA]</scope>
    <source>
        <strain evidence="2">KPC-SM-21</strain>
    </source>
</reference>
<gene>
    <name evidence="1" type="ORF">KPC_1485</name>
</gene>
<evidence type="ECO:0000313" key="1">
    <source>
        <dbReference type="EMBL" id="SPL70307.1"/>
    </source>
</evidence>
<sequence>MSSKPRLLSLQGELFLAKVVNQKAGTYFSVGNMPTLKLKVNTKKIDHYDSRYGQRAKDATLYKETGVEVDGELEEVNKENLAIVMSGRTIEIAEQQFTDVSLGDVQAGQMIDLEHRNLSDVKFTDAQSTVIEPSKYILDETFGTVIFDETIASAVKWSGIAGEVTRTTMVTDIDVEYSALFKGIDTFTGDKVVLRIWRMQFSPETEFDLVNEDFAKYKLTGEALADNSKANDAELSVFGHIERFAIAE</sequence>
<proteinExistence type="predicted"/>
<dbReference type="EMBL" id="OOGT01000052">
    <property type="protein sequence ID" value="SPL70307.1"/>
    <property type="molecule type" value="Genomic_DNA"/>
</dbReference>
<protein>
    <submittedName>
        <fullName evidence="1">Uncharacterized protein</fullName>
    </submittedName>
</protein>
<dbReference type="Proteomes" id="UP000245974">
    <property type="component" value="Unassembled WGS sequence"/>
</dbReference>
<dbReference type="PIRSF" id="PIRSF028589">
    <property type="entry name" value="UCP028589"/>
    <property type="match status" value="1"/>
</dbReference>
<dbReference type="RefSeq" id="WP_121973788.1">
    <property type="nucleotide sequence ID" value="NZ_OOGT01000052.1"/>
</dbReference>
<dbReference type="InterPro" id="IPR016893">
    <property type="entry name" value="UCP028589"/>
</dbReference>
<accession>A0A2U3MY02</accession>
<organism evidence="1 2">
    <name type="scientific">Acinetobacter stercoris</name>
    <dbReference type="NCBI Taxonomy" id="2126983"/>
    <lineage>
        <taxon>Bacteria</taxon>
        <taxon>Pseudomonadati</taxon>
        <taxon>Pseudomonadota</taxon>
        <taxon>Gammaproteobacteria</taxon>
        <taxon>Moraxellales</taxon>
        <taxon>Moraxellaceae</taxon>
        <taxon>Acinetobacter</taxon>
    </lineage>
</organism>
<evidence type="ECO:0000313" key="2">
    <source>
        <dbReference type="Proteomes" id="UP000245974"/>
    </source>
</evidence>
<dbReference type="OrthoDB" id="6702050at2"/>
<keyword evidence="2" id="KW-1185">Reference proteome</keyword>
<dbReference type="AlphaFoldDB" id="A0A2U3MY02"/>
<name>A0A2U3MY02_9GAMM</name>
<dbReference type="InParanoid" id="A0A2U3MY02"/>